<dbReference type="Proteomes" id="UP000348942">
    <property type="component" value="Chromosome 1"/>
</dbReference>
<dbReference type="Gene3D" id="2.40.160.10">
    <property type="entry name" value="Porin"/>
    <property type="match status" value="1"/>
</dbReference>
<dbReference type="InterPro" id="IPR050298">
    <property type="entry name" value="Gram-neg_bact_OMP"/>
</dbReference>
<evidence type="ECO:0000256" key="3">
    <source>
        <dbReference type="ARBA" id="ARBA00023136"/>
    </source>
</evidence>
<dbReference type="PANTHER" id="PTHR34501">
    <property type="entry name" value="PROTEIN YDDL-RELATED"/>
    <property type="match status" value="1"/>
</dbReference>
<evidence type="ECO:0000256" key="4">
    <source>
        <dbReference type="SAM" id="SignalP"/>
    </source>
</evidence>
<reference evidence="6 7" key="1">
    <citation type="submission" date="2019-10" db="EMBL/GenBank/DDBJ databases">
        <title>Vibrio sp. nov., isolated from Coralline algae surface.</title>
        <authorList>
            <person name="Geng Y."/>
            <person name="Zhang X."/>
        </authorList>
    </citation>
    <scope>NUCLEOTIDE SEQUENCE [LARGE SCALE GENOMIC DNA]</scope>
    <source>
        <strain evidence="6 7">SM1977</strain>
    </source>
</reference>
<dbReference type="PANTHER" id="PTHR34501:SF2">
    <property type="entry name" value="OUTER MEMBRANE PORIN F-RELATED"/>
    <property type="match status" value="1"/>
</dbReference>
<protein>
    <submittedName>
        <fullName evidence="6">Porin</fullName>
    </submittedName>
</protein>
<keyword evidence="3" id="KW-0472">Membrane</keyword>
<name>A0A5Q0TJI4_9VIBR</name>
<dbReference type="GO" id="GO:0015288">
    <property type="term" value="F:porin activity"/>
    <property type="evidence" value="ECO:0007669"/>
    <property type="project" value="InterPro"/>
</dbReference>
<evidence type="ECO:0000256" key="1">
    <source>
        <dbReference type="ARBA" id="ARBA00004571"/>
    </source>
</evidence>
<dbReference type="InterPro" id="IPR023614">
    <property type="entry name" value="Porin_dom_sf"/>
</dbReference>
<dbReference type="GO" id="GO:0009279">
    <property type="term" value="C:cell outer membrane"/>
    <property type="evidence" value="ECO:0007669"/>
    <property type="project" value="UniProtKB-SubCell"/>
</dbReference>
<evidence type="ECO:0000313" key="7">
    <source>
        <dbReference type="Proteomes" id="UP000348942"/>
    </source>
</evidence>
<organism evidence="6 7">
    <name type="scientific">Vibrio algicola</name>
    <dbReference type="NCBI Taxonomy" id="2662262"/>
    <lineage>
        <taxon>Bacteria</taxon>
        <taxon>Pseudomonadati</taxon>
        <taxon>Pseudomonadota</taxon>
        <taxon>Gammaproteobacteria</taxon>
        <taxon>Vibrionales</taxon>
        <taxon>Vibrionaceae</taxon>
        <taxon>Vibrio</taxon>
    </lineage>
</organism>
<dbReference type="CDD" id="cd00342">
    <property type="entry name" value="gram_neg_porins"/>
    <property type="match status" value="1"/>
</dbReference>
<dbReference type="AlphaFoldDB" id="A0A5Q0TJI4"/>
<sequence>MKKTFIALAVIAGTVSGAAQATEVYKNDTTSIDLNGRFYSVVETVKANGHTNTDVKIDDSRLGMNLRHQANDSLALIGKYELQFTTAEDDSAFENRDAWAGFDFTNIGQLTFGRNSTVYDDFYLGGFDEYYGFSQTLADRGRDNGMIKFVSAPVFGGLTVAGNYQTRNEAESIRGAYTAGVKYDFTFDESTLTIGLSNFDYDIINSSDHVTGQNLGAKYALTDSFAVGADYGLQNNRLAGAGKTKTAVDSDITLWRAGAEYTGFSDYRIYGGLGQVTVDDKTAAKKDGQGYYVGMSYNIIPNAYVFAEYASYDKDTLNASGDAGSDKFALGLNVNF</sequence>
<proteinExistence type="predicted"/>
<accession>A0A5Q0TJI4</accession>
<feature type="signal peptide" evidence="4">
    <location>
        <begin position="1"/>
        <end position="21"/>
    </location>
</feature>
<dbReference type="InterPro" id="IPR033900">
    <property type="entry name" value="Gram_neg_porin_domain"/>
</dbReference>
<keyword evidence="7" id="KW-1185">Reference proteome</keyword>
<evidence type="ECO:0000259" key="5">
    <source>
        <dbReference type="Pfam" id="PF13609"/>
    </source>
</evidence>
<feature type="chain" id="PRO_5024402568" evidence="4">
    <location>
        <begin position="22"/>
        <end position="336"/>
    </location>
</feature>
<dbReference type="SUPFAM" id="SSF56935">
    <property type="entry name" value="Porins"/>
    <property type="match status" value="1"/>
</dbReference>
<gene>
    <name evidence="6" type="ORF">GFB47_06970</name>
</gene>
<evidence type="ECO:0000256" key="2">
    <source>
        <dbReference type="ARBA" id="ARBA00022729"/>
    </source>
</evidence>
<dbReference type="RefSeq" id="WP_153447326.1">
    <property type="nucleotide sequence ID" value="NZ_CP045699.1"/>
</dbReference>
<dbReference type="EMBL" id="CP045699">
    <property type="protein sequence ID" value="QGA65177.1"/>
    <property type="molecule type" value="Genomic_DNA"/>
</dbReference>
<comment type="subcellular location">
    <subcellularLocation>
        <location evidence="1">Cell outer membrane</location>
        <topology evidence="1">Multi-pass membrane protein</topology>
    </subcellularLocation>
</comment>
<dbReference type="Pfam" id="PF13609">
    <property type="entry name" value="Porin_4"/>
    <property type="match status" value="1"/>
</dbReference>
<evidence type="ECO:0000313" key="6">
    <source>
        <dbReference type="EMBL" id="QGA65177.1"/>
    </source>
</evidence>
<keyword evidence="2 4" id="KW-0732">Signal</keyword>
<feature type="domain" description="Porin" evidence="5">
    <location>
        <begin position="7"/>
        <end position="316"/>
    </location>
</feature>